<dbReference type="Proteomes" id="UP000264006">
    <property type="component" value="Chromosome"/>
</dbReference>
<proteinExistence type="predicted"/>
<organism evidence="2 3">
    <name type="scientific">Euzebya pacifica</name>
    <dbReference type="NCBI Taxonomy" id="1608957"/>
    <lineage>
        <taxon>Bacteria</taxon>
        <taxon>Bacillati</taxon>
        <taxon>Actinomycetota</taxon>
        <taxon>Nitriliruptoria</taxon>
        <taxon>Euzebyales</taxon>
    </lineage>
</organism>
<accession>A0A346Y2A1</accession>
<keyword evidence="1" id="KW-0812">Transmembrane</keyword>
<feature type="transmembrane region" description="Helical" evidence="1">
    <location>
        <begin position="25"/>
        <end position="44"/>
    </location>
</feature>
<keyword evidence="1" id="KW-0472">Membrane</keyword>
<sequence length="212" mass="21857">MSASSPSPADNDRRVDDTRTTSGRTFVVVSMVFLLVLLVVLLVVSPRLQDQLGMGGTRGFSAPENPVEVTLELGGEAVGTAIWDAGGICAEVMDATGTTYRTCAEPDPLKPIWAIDAPDEAEPGYLLVATPPDVVNIEGRTTAGETFGALTQARELPAAWAIVPLPDGAVVDSLVAFGVTNSDLGDAQCGVEDGGTSTSVRLGGGCVVPQQD</sequence>
<name>A0A346Y2A1_9ACTN</name>
<evidence type="ECO:0000256" key="1">
    <source>
        <dbReference type="SAM" id="Phobius"/>
    </source>
</evidence>
<dbReference type="EMBL" id="CP031165">
    <property type="protein sequence ID" value="AXV08598.1"/>
    <property type="molecule type" value="Genomic_DNA"/>
</dbReference>
<evidence type="ECO:0000313" key="3">
    <source>
        <dbReference type="Proteomes" id="UP000264006"/>
    </source>
</evidence>
<protein>
    <submittedName>
        <fullName evidence="2">Uncharacterized protein</fullName>
    </submittedName>
</protein>
<evidence type="ECO:0000313" key="2">
    <source>
        <dbReference type="EMBL" id="AXV08598.1"/>
    </source>
</evidence>
<keyword evidence="1" id="KW-1133">Transmembrane helix</keyword>
<dbReference type="KEGG" id="euz:DVS28_a3926"/>
<gene>
    <name evidence="2" type="ORF">DVS28_a3926</name>
</gene>
<reference evidence="2 3" key="1">
    <citation type="submission" date="2018-09" db="EMBL/GenBank/DDBJ databases">
        <title>Complete genome sequence of Euzebya sp. DY32-46 isolated from seawater of Pacific Ocean.</title>
        <authorList>
            <person name="Xu L."/>
            <person name="Wu Y.-H."/>
            <person name="Xu X.-W."/>
        </authorList>
    </citation>
    <scope>NUCLEOTIDE SEQUENCE [LARGE SCALE GENOMIC DNA]</scope>
    <source>
        <strain evidence="2 3">DY32-46</strain>
    </source>
</reference>
<dbReference type="RefSeq" id="WP_164710782.1">
    <property type="nucleotide sequence ID" value="NZ_CP031165.1"/>
</dbReference>
<keyword evidence="3" id="KW-1185">Reference proteome</keyword>
<dbReference type="AlphaFoldDB" id="A0A346Y2A1"/>